<evidence type="ECO:0000313" key="2">
    <source>
        <dbReference type="Proteomes" id="UP000032142"/>
    </source>
</evidence>
<keyword evidence="2" id="KW-1185">Reference proteome</keyword>
<gene>
    <name evidence="1" type="ORF">F383_31880</name>
</gene>
<dbReference type="EMBL" id="KN434485">
    <property type="protein sequence ID" value="KHG25967.1"/>
    <property type="molecule type" value="Genomic_DNA"/>
</dbReference>
<accession>A0A0B0PM77</accession>
<name>A0A0B0PM77_GOSAR</name>
<sequence>MPLSQTGSYSHTYINVTYRCQYIKCGLTRTHISIPWSYSHITYQILCHDICILAIPKVYMGLPNIVTRSNRTHKLNSQAYTHPVIKYIKS</sequence>
<organism evidence="1 2">
    <name type="scientific">Gossypium arboreum</name>
    <name type="common">Tree cotton</name>
    <name type="synonym">Gossypium nanking</name>
    <dbReference type="NCBI Taxonomy" id="29729"/>
    <lineage>
        <taxon>Eukaryota</taxon>
        <taxon>Viridiplantae</taxon>
        <taxon>Streptophyta</taxon>
        <taxon>Embryophyta</taxon>
        <taxon>Tracheophyta</taxon>
        <taxon>Spermatophyta</taxon>
        <taxon>Magnoliopsida</taxon>
        <taxon>eudicotyledons</taxon>
        <taxon>Gunneridae</taxon>
        <taxon>Pentapetalae</taxon>
        <taxon>rosids</taxon>
        <taxon>malvids</taxon>
        <taxon>Malvales</taxon>
        <taxon>Malvaceae</taxon>
        <taxon>Malvoideae</taxon>
        <taxon>Gossypium</taxon>
    </lineage>
</organism>
<dbReference type="Proteomes" id="UP000032142">
    <property type="component" value="Unassembled WGS sequence"/>
</dbReference>
<proteinExistence type="predicted"/>
<evidence type="ECO:0000313" key="1">
    <source>
        <dbReference type="EMBL" id="KHG25967.1"/>
    </source>
</evidence>
<reference evidence="2" key="1">
    <citation type="submission" date="2014-09" db="EMBL/GenBank/DDBJ databases">
        <authorList>
            <person name="Mudge J."/>
            <person name="Ramaraj T."/>
            <person name="Lindquist I.E."/>
            <person name="Bharti A.K."/>
            <person name="Sundararajan A."/>
            <person name="Cameron C.T."/>
            <person name="Woodward J.E."/>
            <person name="May G.D."/>
            <person name="Brubaker C."/>
            <person name="Broadhvest J."/>
            <person name="Wilkins T.A."/>
        </authorList>
    </citation>
    <scope>NUCLEOTIDE SEQUENCE</scope>
    <source>
        <strain evidence="2">cv. AKA8401</strain>
    </source>
</reference>
<dbReference type="AlphaFoldDB" id="A0A0B0PM77"/>
<protein>
    <submittedName>
        <fullName evidence="1">Uncharacterized protein</fullName>
    </submittedName>
</protein>